<reference evidence="10 11" key="1">
    <citation type="journal article" date="2018" name="Mol. Plant">
        <title>The genome of Artemisia annua provides insight into the evolution of Asteraceae family and artemisinin biosynthesis.</title>
        <authorList>
            <person name="Shen Q."/>
            <person name="Zhang L."/>
            <person name="Liao Z."/>
            <person name="Wang S."/>
            <person name="Yan T."/>
            <person name="Shi P."/>
            <person name="Liu M."/>
            <person name="Fu X."/>
            <person name="Pan Q."/>
            <person name="Wang Y."/>
            <person name="Lv Z."/>
            <person name="Lu X."/>
            <person name="Zhang F."/>
            <person name="Jiang W."/>
            <person name="Ma Y."/>
            <person name="Chen M."/>
            <person name="Hao X."/>
            <person name="Li L."/>
            <person name="Tang Y."/>
            <person name="Lv G."/>
            <person name="Zhou Y."/>
            <person name="Sun X."/>
            <person name="Brodelius P.E."/>
            <person name="Rose J.K.C."/>
            <person name="Tang K."/>
        </authorList>
    </citation>
    <scope>NUCLEOTIDE SEQUENCE [LARGE SCALE GENOMIC DNA]</scope>
    <source>
        <strain evidence="11">cv. Huhao1</strain>
        <tissue evidence="10">Leaf</tissue>
    </source>
</reference>
<keyword evidence="5" id="KW-0238">DNA-binding</keyword>
<protein>
    <recommendedName>
        <fullName evidence="9">ALOG domain-containing protein</fullName>
    </recommendedName>
</protein>
<evidence type="ECO:0000256" key="6">
    <source>
        <dbReference type="ARBA" id="ARBA00023163"/>
    </source>
</evidence>
<proteinExistence type="inferred from homology"/>
<dbReference type="Proteomes" id="UP000245207">
    <property type="component" value="Unassembled WGS sequence"/>
</dbReference>
<evidence type="ECO:0000256" key="7">
    <source>
        <dbReference type="ARBA" id="ARBA00023242"/>
    </source>
</evidence>
<dbReference type="GO" id="GO:0009299">
    <property type="term" value="P:mRNA transcription"/>
    <property type="evidence" value="ECO:0007669"/>
    <property type="project" value="TreeGrafter"/>
</dbReference>
<evidence type="ECO:0000256" key="1">
    <source>
        <dbReference type="ARBA" id="ARBA00004123"/>
    </source>
</evidence>
<evidence type="ECO:0000256" key="2">
    <source>
        <dbReference type="ARBA" id="ARBA00010308"/>
    </source>
</evidence>
<keyword evidence="4" id="KW-0805">Transcription regulation</keyword>
<feature type="region of interest" description="Disordered" evidence="8">
    <location>
        <begin position="123"/>
        <end position="160"/>
    </location>
</feature>
<dbReference type="GO" id="GO:0009416">
    <property type="term" value="P:response to light stimulus"/>
    <property type="evidence" value="ECO:0007669"/>
    <property type="project" value="TreeGrafter"/>
</dbReference>
<dbReference type="Pfam" id="PF04852">
    <property type="entry name" value="ALOG_dom"/>
    <property type="match status" value="1"/>
</dbReference>
<comment type="subcellular location">
    <subcellularLocation>
        <location evidence="1">Nucleus</location>
    </subcellularLocation>
</comment>
<dbReference type="InterPro" id="IPR006936">
    <property type="entry name" value="ALOG_dom"/>
</dbReference>
<comment type="caution">
    <text evidence="10">The sequence shown here is derived from an EMBL/GenBank/DDBJ whole genome shotgun (WGS) entry which is preliminary data.</text>
</comment>
<evidence type="ECO:0000313" key="10">
    <source>
        <dbReference type="EMBL" id="PWA46094.1"/>
    </source>
</evidence>
<dbReference type="InterPro" id="IPR040222">
    <property type="entry name" value="ALOG"/>
</dbReference>
<keyword evidence="6" id="KW-0804">Transcription</keyword>
<dbReference type="STRING" id="35608.A0A2U1LAR5"/>
<accession>A0A2U1LAR5</accession>
<keyword evidence="7" id="KW-0539">Nucleus</keyword>
<dbReference type="GO" id="GO:0003677">
    <property type="term" value="F:DNA binding"/>
    <property type="evidence" value="ECO:0007669"/>
    <property type="project" value="UniProtKB-KW"/>
</dbReference>
<evidence type="ECO:0000259" key="9">
    <source>
        <dbReference type="PROSITE" id="PS51697"/>
    </source>
</evidence>
<keyword evidence="11" id="KW-1185">Reference proteome</keyword>
<dbReference type="EMBL" id="PKPP01010451">
    <property type="protein sequence ID" value="PWA46094.1"/>
    <property type="molecule type" value="Genomic_DNA"/>
</dbReference>
<feature type="compositionally biased region" description="Polar residues" evidence="8">
    <location>
        <begin position="62"/>
        <end position="86"/>
    </location>
</feature>
<dbReference type="AlphaFoldDB" id="A0A2U1LAR5"/>
<dbReference type="GO" id="GO:0005634">
    <property type="term" value="C:nucleus"/>
    <property type="evidence" value="ECO:0007669"/>
    <property type="project" value="UniProtKB-SubCell"/>
</dbReference>
<evidence type="ECO:0000313" key="11">
    <source>
        <dbReference type="Proteomes" id="UP000245207"/>
    </source>
</evidence>
<evidence type="ECO:0000256" key="3">
    <source>
        <dbReference type="ARBA" id="ARBA00022473"/>
    </source>
</evidence>
<dbReference type="OrthoDB" id="1906822at2759"/>
<evidence type="ECO:0000256" key="4">
    <source>
        <dbReference type="ARBA" id="ARBA00023015"/>
    </source>
</evidence>
<gene>
    <name evidence="10" type="ORF">CTI12_AA512170</name>
</gene>
<dbReference type="PANTHER" id="PTHR31165:SF59">
    <property type="entry name" value="PROTEIN LIGHT-DEPENDENT SHORT HYPOCOTYLS 6"/>
    <property type="match status" value="1"/>
</dbReference>
<feature type="compositionally biased region" description="Polar residues" evidence="8">
    <location>
        <begin position="146"/>
        <end position="160"/>
    </location>
</feature>
<evidence type="ECO:0000256" key="5">
    <source>
        <dbReference type="ARBA" id="ARBA00023125"/>
    </source>
</evidence>
<evidence type="ECO:0000256" key="8">
    <source>
        <dbReference type="SAM" id="MobiDB-lite"/>
    </source>
</evidence>
<feature type="region of interest" description="Disordered" evidence="8">
    <location>
        <begin position="62"/>
        <end position="103"/>
    </location>
</feature>
<name>A0A2U1LAR5_ARTAN</name>
<dbReference type="PANTHER" id="PTHR31165">
    <property type="entry name" value="PROTEIN G1-LIKE2"/>
    <property type="match status" value="1"/>
</dbReference>
<comment type="similarity">
    <text evidence="2">Belongs to the plant homeotic and developmental regulators ALOG protein family.</text>
</comment>
<sequence>MVAIQLDDETVKKVIRQFYFSDSNRSSSLIAPYIGGKVGTGSAKTNDSKAASVVNNKGKTALGNLSFSNEQSKTKTPSPIPNNENISFDMEGAPVGRDGSPSPSGMVENLEQVEPSEQIHIPVSSQQPELSRTATPLDDNIRSEGNIFTNTDESSLPSSDSRGLTLISDFNVSSRFWAAHLVSSAITAGSPCVPHPPSRYEAQKIRDWKTFLKYLSNHKPPLTLSRCSGAHVIEFLRYLDRFGKTKVHVTGCPYFGHPNTPAPCSCQLKQAWGSLDALIGRLRAAYEENSGQPESNPFGARAVRIYLREVRESQAKARGVPYEKKRKRPSGCGMMAIAKQYSIPSERGMGTFSLP</sequence>
<organism evidence="10 11">
    <name type="scientific">Artemisia annua</name>
    <name type="common">Sweet wormwood</name>
    <dbReference type="NCBI Taxonomy" id="35608"/>
    <lineage>
        <taxon>Eukaryota</taxon>
        <taxon>Viridiplantae</taxon>
        <taxon>Streptophyta</taxon>
        <taxon>Embryophyta</taxon>
        <taxon>Tracheophyta</taxon>
        <taxon>Spermatophyta</taxon>
        <taxon>Magnoliopsida</taxon>
        <taxon>eudicotyledons</taxon>
        <taxon>Gunneridae</taxon>
        <taxon>Pentapetalae</taxon>
        <taxon>asterids</taxon>
        <taxon>campanulids</taxon>
        <taxon>Asterales</taxon>
        <taxon>Asteraceae</taxon>
        <taxon>Asteroideae</taxon>
        <taxon>Anthemideae</taxon>
        <taxon>Artemisiinae</taxon>
        <taxon>Artemisia</taxon>
    </lineage>
</organism>
<feature type="compositionally biased region" description="Polar residues" evidence="8">
    <location>
        <begin position="123"/>
        <end position="134"/>
    </location>
</feature>
<keyword evidence="3" id="KW-0217">Developmental protein</keyword>
<dbReference type="PROSITE" id="PS51697">
    <property type="entry name" value="ALOG"/>
    <property type="match status" value="1"/>
</dbReference>
<feature type="domain" description="ALOG" evidence="9">
    <location>
        <begin position="199"/>
        <end position="326"/>
    </location>
</feature>